<evidence type="ECO:0000313" key="1">
    <source>
        <dbReference type="EMBL" id="GAA2619730.1"/>
    </source>
</evidence>
<proteinExistence type="predicted"/>
<dbReference type="Proteomes" id="UP001501447">
    <property type="component" value="Unassembled WGS sequence"/>
</dbReference>
<organism evidence="1 2">
    <name type="scientific">Streptomyces axinellae</name>
    <dbReference type="NCBI Taxonomy" id="552788"/>
    <lineage>
        <taxon>Bacteria</taxon>
        <taxon>Bacillati</taxon>
        <taxon>Actinomycetota</taxon>
        <taxon>Actinomycetes</taxon>
        <taxon>Kitasatosporales</taxon>
        <taxon>Streptomycetaceae</taxon>
        <taxon>Streptomyces</taxon>
    </lineage>
</organism>
<accession>A0ABN3Q9D7</accession>
<sequence>MKHDSGMDTNAGTTGNTVHESYSFACMKCGHGWEQEYEIKHREYADGRPLVVYYANGERVPSPLTRPTCDYCDGHAVRIMRSGRVSTATAALPHH</sequence>
<dbReference type="RefSeq" id="WP_344567334.1">
    <property type="nucleotide sequence ID" value="NZ_BAAARJ010000011.1"/>
</dbReference>
<dbReference type="EMBL" id="BAAARJ010000011">
    <property type="protein sequence ID" value="GAA2619730.1"/>
    <property type="molecule type" value="Genomic_DNA"/>
</dbReference>
<comment type="caution">
    <text evidence="1">The sequence shown here is derived from an EMBL/GenBank/DDBJ whole genome shotgun (WGS) entry which is preliminary data.</text>
</comment>
<evidence type="ECO:0000313" key="2">
    <source>
        <dbReference type="Proteomes" id="UP001501447"/>
    </source>
</evidence>
<name>A0ABN3Q9D7_9ACTN</name>
<protein>
    <submittedName>
        <fullName evidence="1">Uncharacterized protein</fullName>
    </submittedName>
</protein>
<keyword evidence="2" id="KW-1185">Reference proteome</keyword>
<gene>
    <name evidence="1" type="ORF">GCM10009863_37120</name>
</gene>
<reference evidence="1 2" key="1">
    <citation type="journal article" date="2019" name="Int. J. Syst. Evol. Microbiol.">
        <title>The Global Catalogue of Microorganisms (GCM) 10K type strain sequencing project: providing services to taxonomists for standard genome sequencing and annotation.</title>
        <authorList>
            <consortium name="The Broad Institute Genomics Platform"/>
            <consortium name="The Broad Institute Genome Sequencing Center for Infectious Disease"/>
            <person name="Wu L."/>
            <person name="Ma J."/>
        </authorList>
    </citation>
    <scope>NUCLEOTIDE SEQUENCE [LARGE SCALE GENOMIC DNA]</scope>
    <source>
        <strain evidence="1 2">JCM 16373</strain>
    </source>
</reference>